<dbReference type="AlphaFoldDB" id="A0A3B0B941"/>
<feature type="region of interest" description="Disordered" evidence="1">
    <location>
        <begin position="1"/>
        <end position="41"/>
    </location>
</feature>
<feature type="transmembrane region" description="Helical" evidence="2">
    <location>
        <begin position="48"/>
        <end position="68"/>
    </location>
</feature>
<keyword evidence="4" id="KW-1185">Reference proteome</keyword>
<gene>
    <name evidence="3" type="ORF">D7231_22160</name>
</gene>
<feature type="compositionally biased region" description="Low complexity" evidence="1">
    <location>
        <begin position="301"/>
        <end position="366"/>
    </location>
</feature>
<dbReference type="EMBL" id="RBAM01000009">
    <property type="protein sequence ID" value="RKN69772.1"/>
    <property type="molecule type" value="Genomic_DNA"/>
</dbReference>
<accession>A0A3B0B941</accession>
<evidence type="ECO:0000256" key="1">
    <source>
        <dbReference type="SAM" id="MobiDB-lite"/>
    </source>
</evidence>
<keyword evidence="2" id="KW-1133">Transmembrane helix</keyword>
<feature type="region of interest" description="Disordered" evidence="1">
    <location>
        <begin position="297"/>
        <end position="375"/>
    </location>
</feature>
<evidence type="ECO:0000256" key="2">
    <source>
        <dbReference type="SAM" id="Phobius"/>
    </source>
</evidence>
<comment type="caution">
    <text evidence="3">The sequence shown here is derived from an EMBL/GenBank/DDBJ whole genome shotgun (WGS) entry which is preliminary data.</text>
</comment>
<feature type="compositionally biased region" description="Basic and acidic residues" evidence="1">
    <location>
        <begin position="1"/>
        <end position="10"/>
    </location>
</feature>
<dbReference type="NCBIfam" id="TIGR04222">
    <property type="entry name" value="near_uncomplex"/>
    <property type="match status" value="1"/>
</dbReference>
<name>A0A3B0B941_9ACTN</name>
<keyword evidence="2" id="KW-0812">Transmembrane</keyword>
<keyword evidence="2" id="KW-0472">Membrane</keyword>
<proteinExistence type="predicted"/>
<feature type="transmembrane region" description="Helical" evidence="2">
    <location>
        <begin position="194"/>
        <end position="221"/>
    </location>
</feature>
<organism evidence="3 4">
    <name type="scientific">Streptomyces klenkii</name>
    <dbReference type="NCBI Taxonomy" id="1420899"/>
    <lineage>
        <taxon>Bacteria</taxon>
        <taxon>Bacillati</taxon>
        <taxon>Actinomycetota</taxon>
        <taxon>Actinomycetes</taxon>
        <taxon>Kitasatosporales</taxon>
        <taxon>Streptomycetaceae</taxon>
        <taxon>Streptomyces</taxon>
    </lineage>
</organism>
<dbReference type="Proteomes" id="UP000270343">
    <property type="component" value="Unassembled WGS sequence"/>
</dbReference>
<dbReference type="InterPro" id="IPR026467">
    <property type="entry name" value="Ser/Gly_Cys_C_dom"/>
</dbReference>
<protein>
    <submittedName>
        <fullName evidence="3">TIGR04222 domain-containing membrane protein</fullName>
    </submittedName>
</protein>
<sequence length="375" mass="38205">MAGRARHDGPYDGPHGPGPSAVRPPRHGLAHPAFARDPKGNRPMTTGIVVLSIVGYLALLAPSAWLAVTRKRTLTGPPAVPGEPGLLEVAYLRGGPIRVVDTAITRMCEDGRVSVNSSGALKVERAAASNAVERALLARCGADWGTKLYRLRVQLQFDPAVDAVRSSLVKRGLLISRAAEEKWKRAGEVQVGGLVVGGVIALGLLGVPAALPVSIVALVLLAGGIKLRMAYGPGPKPGFTPRGQQFTDQVGKTGPWSVRTSAGHPEGVAGVVAVRDTVGPEPDQPYLHQLRLAVRTRPGASTTAKTSKSAKSAKSSSSSSSSYSSSSTGGYSCSGASSCSSGSHHSGHSGHSSCSSGSSCSSSSSSCGGGSSCSS</sequence>
<evidence type="ECO:0000313" key="3">
    <source>
        <dbReference type="EMBL" id="RKN69772.1"/>
    </source>
</evidence>
<evidence type="ECO:0000313" key="4">
    <source>
        <dbReference type="Proteomes" id="UP000270343"/>
    </source>
</evidence>
<reference evidence="3 4" key="1">
    <citation type="journal article" date="2015" name="Antonie Van Leeuwenhoek">
        <title>Streptomyces klenkii sp. nov., isolated from deep marine sediment.</title>
        <authorList>
            <person name="Veyisoglu A."/>
            <person name="Sahin N."/>
        </authorList>
    </citation>
    <scope>NUCLEOTIDE SEQUENCE [LARGE SCALE GENOMIC DNA]</scope>
    <source>
        <strain evidence="3 4">KCTC 29202</strain>
    </source>
</reference>